<sequence length="229" mass="26569">LINLYIIDVFYSQPLPTEVLPLAAYLTAVAVAKCNITKDDLEILSVAAVRLAAKLESQHSLCSDVTDEFDSRRLDRLERQICRATEFRLMLCSALFFMRLLQKLTQKHTWQWKFAKFACQLAYCQIELATLKPSLLAGVVMRLSCLLANDDSWTADCYSVIREDRSEYDLPQAILCRLILTTRRSLEFEESYLRHRHTIDHVVSLRPKWIEEQAELANHIEMLGNHYFP</sequence>
<dbReference type="AlphaFoldDB" id="A0A183GNW1"/>
<dbReference type="SUPFAM" id="SSF47954">
    <property type="entry name" value="Cyclin-like"/>
    <property type="match status" value="1"/>
</dbReference>
<dbReference type="InterPro" id="IPR006671">
    <property type="entry name" value="Cyclin_N"/>
</dbReference>
<proteinExistence type="predicted"/>
<dbReference type="WBParaSite" id="HPBE_0002438101-mRNA-1">
    <property type="protein sequence ID" value="HPBE_0002438101-mRNA-1"/>
    <property type="gene ID" value="HPBE_0002438101"/>
</dbReference>
<evidence type="ECO:0000313" key="3">
    <source>
        <dbReference type="WBParaSite" id="HPBE_0002438101-mRNA-1"/>
    </source>
</evidence>
<evidence type="ECO:0000313" key="2">
    <source>
        <dbReference type="Proteomes" id="UP000050761"/>
    </source>
</evidence>
<keyword evidence="2" id="KW-1185">Reference proteome</keyword>
<reference evidence="3" key="1">
    <citation type="submission" date="2019-09" db="UniProtKB">
        <authorList>
            <consortium name="WormBaseParasite"/>
        </authorList>
    </citation>
    <scope>IDENTIFICATION</scope>
</reference>
<accession>A0A183GNW1</accession>
<dbReference type="Gene3D" id="1.10.472.10">
    <property type="entry name" value="Cyclin-like"/>
    <property type="match status" value="1"/>
</dbReference>
<dbReference type="Proteomes" id="UP000050761">
    <property type="component" value="Unassembled WGS sequence"/>
</dbReference>
<dbReference type="InterPro" id="IPR036915">
    <property type="entry name" value="Cyclin-like_sf"/>
</dbReference>
<evidence type="ECO:0000259" key="1">
    <source>
        <dbReference type="Pfam" id="PF00134"/>
    </source>
</evidence>
<organism evidence="2 3">
    <name type="scientific">Heligmosomoides polygyrus</name>
    <name type="common">Parasitic roundworm</name>
    <dbReference type="NCBI Taxonomy" id="6339"/>
    <lineage>
        <taxon>Eukaryota</taxon>
        <taxon>Metazoa</taxon>
        <taxon>Ecdysozoa</taxon>
        <taxon>Nematoda</taxon>
        <taxon>Chromadorea</taxon>
        <taxon>Rhabditida</taxon>
        <taxon>Rhabditina</taxon>
        <taxon>Rhabditomorpha</taxon>
        <taxon>Strongyloidea</taxon>
        <taxon>Heligmosomidae</taxon>
        <taxon>Heligmosomoides</taxon>
    </lineage>
</organism>
<dbReference type="Pfam" id="PF00134">
    <property type="entry name" value="Cyclin_N"/>
    <property type="match status" value="1"/>
</dbReference>
<feature type="domain" description="Cyclin N-terminal" evidence="1">
    <location>
        <begin position="5"/>
        <end position="89"/>
    </location>
</feature>
<name>A0A183GNW1_HELPZ</name>
<protein>
    <submittedName>
        <fullName evidence="3">Cyclin N-terminal domain-containing protein</fullName>
    </submittedName>
</protein>